<evidence type="ECO:0000313" key="3">
    <source>
        <dbReference type="Proteomes" id="UP001178508"/>
    </source>
</evidence>
<dbReference type="Proteomes" id="UP001178508">
    <property type="component" value="Chromosome 1"/>
</dbReference>
<organism evidence="2 3">
    <name type="scientific">Xyrichtys novacula</name>
    <name type="common">Pearly razorfish</name>
    <name type="synonym">Hemipteronotus novacula</name>
    <dbReference type="NCBI Taxonomy" id="13765"/>
    <lineage>
        <taxon>Eukaryota</taxon>
        <taxon>Metazoa</taxon>
        <taxon>Chordata</taxon>
        <taxon>Craniata</taxon>
        <taxon>Vertebrata</taxon>
        <taxon>Euteleostomi</taxon>
        <taxon>Actinopterygii</taxon>
        <taxon>Neopterygii</taxon>
        <taxon>Teleostei</taxon>
        <taxon>Neoteleostei</taxon>
        <taxon>Acanthomorphata</taxon>
        <taxon>Eupercaria</taxon>
        <taxon>Labriformes</taxon>
        <taxon>Labridae</taxon>
        <taxon>Xyrichtys</taxon>
    </lineage>
</organism>
<name>A0AAV1EML5_XYRNO</name>
<evidence type="ECO:0000256" key="1">
    <source>
        <dbReference type="SAM" id="MobiDB-lite"/>
    </source>
</evidence>
<sequence length="675" mass="77214">MQSPRTTMNTVRTVPITEPTVPFPEVDMLVRQEFDNDWITVRQGPNIRIMMNMVGNIRMIEPTVLLPIVNEFIRKLARNQWITIANGSLDQGTKDMIRDMCVDIVDTVAKYISIAIENSNSEEGPSKSTENRISKKEVHAILGDSINFAIADALGIPVDIHSRTTEKVNSIVVEEVTERINSNKEQQATKSFCYRLKDMARKIRKIIVTNYKFACGFALNGLCCPTTINSLPSTNTQVEEEDVKEEEPVGDHFQTPVTPFVEDEPEMFHTESLKHETLKAVKSILSKHTDYLDGTDIEDDLSEEELSKHLSISDRDTDETASEIVKIVWGDNVSQEPEASPVKETTPPAKAKKARQRNIMRRIKMFLTKRFAKKSIIKLFRKLTGKISVEERDSVMTPLMTGVSTIVDDMIEETGRECTNVMCFYRRMARNITEDQFEEKKNQLVAFVLFQLMNREKKQKLFSAGVIRTEVDQFMKMMWNWLVAQAEKHNRGKDQATAALRQIEAVVYENQAFPKIQTTKISQSAATPAPVTEETNISEEAELSGGAWLDYWDRLRCEMLVAGLVKMLMDTWRIYVEEDQAISVLTEALWAEMEGSEVEVKLSFADMRKIVRKVHKKLSKELDIELIKFTVVQDPKVLTHIIEAFKEELSPKQKSGVKGFFKSVFKPFTRIFKRD</sequence>
<reference evidence="2" key="1">
    <citation type="submission" date="2023-08" db="EMBL/GenBank/DDBJ databases">
        <authorList>
            <person name="Alioto T."/>
            <person name="Alioto T."/>
            <person name="Gomez Garrido J."/>
        </authorList>
    </citation>
    <scope>NUCLEOTIDE SEQUENCE</scope>
</reference>
<accession>A0AAV1EML5</accession>
<gene>
    <name evidence="2" type="ORF">XNOV1_A016367</name>
</gene>
<feature type="region of interest" description="Disordered" evidence="1">
    <location>
        <begin position="335"/>
        <end position="355"/>
    </location>
</feature>
<evidence type="ECO:0000313" key="2">
    <source>
        <dbReference type="EMBL" id="CAJ1049847.1"/>
    </source>
</evidence>
<protein>
    <submittedName>
        <fullName evidence="2">Uncharacterized protein LOC117810083 isoform X1</fullName>
    </submittedName>
</protein>
<dbReference type="EMBL" id="OY660864">
    <property type="protein sequence ID" value="CAJ1049847.1"/>
    <property type="molecule type" value="Genomic_DNA"/>
</dbReference>
<proteinExistence type="predicted"/>
<keyword evidence="3" id="KW-1185">Reference proteome</keyword>
<dbReference type="AlphaFoldDB" id="A0AAV1EML5"/>